<proteinExistence type="predicted"/>
<dbReference type="AlphaFoldDB" id="A0A8T0RXQ8"/>
<keyword evidence="2" id="KW-1185">Reference proteome</keyword>
<comment type="caution">
    <text evidence="1">The sequence shown here is derived from an EMBL/GenBank/DDBJ whole genome shotgun (WGS) entry which is preliminary data.</text>
</comment>
<dbReference type="Proteomes" id="UP000823388">
    <property type="component" value="Chromosome 5N"/>
</dbReference>
<evidence type="ECO:0000313" key="1">
    <source>
        <dbReference type="EMBL" id="KAG2589568.1"/>
    </source>
</evidence>
<dbReference type="EMBL" id="CM029046">
    <property type="protein sequence ID" value="KAG2589568.1"/>
    <property type="molecule type" value="Genomic_DNA"/>
</dbReference>
<sequence>MEGSMDWTRLPALALWFISERLADPQDLVRFRAACPEWRQAVPEDAHQRFQPWIVESDHHDDSGNVLFYSPVSGDYHLIHVAALEGRRVAGYGAGLLLGIDTDDDLSAHRGPAPAGVLPPFHGTLTYGFATDPGMTGEDEVVVVVYNWPAGQARGRVVLWRRRDAAGWATVHSETFWMRMPQLRARLLTHGPQVLEGEEAAIAAVNGHAQGHVEWLPGMRGAHVIEHEGQVRVLVQRELPAAAGEAPEGPVSPAGDLLPRLPSIDWANEPELHGTVIFQSLDSSCYVLPASDRFVGLSRNCVYFLSWQRQEEVDEDGGIGDGNPYGYFLCKWDMIGRAATVVEKVPGNWQRLKPGRWFLPTYKY</sequence>
<name>A0A8T0RXQ8_PANVG</name>
<evidence type="ECO:0000313" key="2">
    <source>
        <dbReference type="Proteomes" id="UP000823388"/>
    </source>
</evidence>
<protein>
    <recommendedName>
        <fullName evidence="3">DUF295 domain-containing protein</fullName>
    </recommendedName>
</protein>
<accession>A0A8T0RXQ8</accession>
<evidence type="ECO:0008006" key="3">
    <source>
        <dbReference type="Google" id="ProtNLM"/>
    </source>
</evidence>
<organism evidence="1 2">
    <name type="scientific">Panicum virgatum</name>
    <name type="common">Blackwell switchgrass</name>
    <dbReference type="NCBI Taxonomy" id="38727"/>
    <lineage>
        <taxon>Eukaryota</taxon>
        <taxon>Viridiplantae</taxon>
        <taxon>Streptophyta</taxon>
        <taxon>Embryophyta</taxon>
        <taxon>Tracheophyta</taxon>
        <taxon>Spermatophyta</taxon>
        <taxon>Magnoliopsida</taxon>
        <taxon>Liliopsida</taxon>
        <taxon>Poales</taxon>
        <taxon>Poaceae</taxon>
        <taxon>PACMAD clade</taxon>
        <taxon>Panicoideae</taxon>
        <taxon>Panicodae</taxon>
        <taxon>Paniceae</taxon>
        <taxon>Panicinae</taxon>
        <taxon>Panicum</taxon>
        <taxon>Panicum sect. Hiantes</taxon>
    </lineage>
</organism>
<dbReference type="PANTHER" id="PTHR33165">
    <property type="entry name" value="F-BOX DOMAIN CONTAINING PROTEIN-LIKE-RELATED"/>
    <property type="match status" value="1"/>
</dbReference>
<dbReference type="PANTHER" id="PTHR33165:SF76">
    <property type="entry name" value="OS01G0526550 PROTEIN"/>
    <property type="match status" value="1"/>
</dbReference>
<reference evidence="1" key="1">
    <citation type="submission" date="2020-05" db="EMBL/GenBank/DDBJ databases">
        <title>WGS assembly of Panicum virgatum.</title>
        <authorList>
            <person name="Lovell J.T."/>
            <person name="Jenkins J."/>
            <person name="Shu S."/>
            <person name="Juenger T.E."/>
            <person name="Schmutz J."/>
        </authorList>
    </citation>
    <scope>NUCLEOTIDE SEQUENCE</scope>
    <source>
        <strain evidence="1">AP13</strain>
    </source>
</reference>
<gene>
    <name evidence="1" type="ORF">PVAP13_5NG371500</name>
</gene>